<dbReference type="Proteomes" id="UP000636479">
    <property type="component" value="Unassembled WGS sequence"/>
</dbReference>
<dbReference type="AlphaFoldDB" id="A0A8H6RZQ3"/>
<organism evidence="2 3">
    <name type="scientific">Mycena indigotica</name>
    <dbReference type="NCBI Taxonomy" id="2126181"/>
    <lineage>
        <taxon>Eukaryota</taxon>
        <taxon>Fungi</taxon>
        <taxon>Dikarya</taxon>
        <taxon>Basidiomycota</taxon>
        <taxon>Agaricomycotina</taxon>
        <taxon>Agaricomycetes</taxon>
        <taxon>Agaricomycetidae</taxon>
        <taxon>Agaricales</taxon>
        <taxon>Marasmiineae</taxon>
        <taxon>Mycenaceae</taxon>
        <taxon>Mycena</taxon>
    </lineage>
</organism>
<reference evidence="2" key="1">
    <citation type="submission" date="2020-05" db="EMBL/GenBank/DDBJ databases">
        <title>Mycena genomes resolve the evolution of fungal bioluminescence.</title>
        <authorList>
            <person name="Tsai I.J."/>
        </authorList>
    </citation>
    <scope>NUCLEOTIDE SEQUENCE</scope>
    <source>
        <strain evidence="2">171206Taipei</strain>
    </source>
</reference>
<name>A0A8H6RZQ3_9AGAR</name>
<feature type="compositionally biased region" description="Low complexity" evidence="1">
    <location>
        <begin position="1"/>
        <end position="38"/>
    </location>
</feature>
<accession>A0A8H6RZQ3</accession>
<dbReference type="OrthoDB" id="2687798at2759"/>
<dbReference type="RefSeq" id="XP_037213258.1">
    <property type="nucleotide sequence ID" value="XM_037370257.1"/>
</dbReference>
<keyword evidence="3" id="KW-1185">Reference proteome</keyword>
<comment type="caution">
    <text evidence="2">The sequence shown here is derived from an EMBL/GenBank/DDBJ whole genome shotgun (WGS) entry which is preliminary data.</text>
</comment>
<gene>
    <name evidence="2" type="ORF">MIND_01384000</name>
</gene>
<evidence type="ECO:0000256" key="1">
    <source>
        <dbReference type="SAM" id="MobiDB-lite"/>
    </source>
</evidence>
<protein>
    <submittedName>
        <fullName evidence="2">Uncharacterized protein</fullName>
    </submittedName>
</protein>
<evidence type="ECO:0000313" key="2">
    <source>
        <dbReference type="EMBL" id="KAF7289227.1"/>
    </source>
</evidence>
<evidence type="ECO:0000313" key="3">
    <source>
        <dbReference type="Proteomes" id="UP000636479"/>
    </source>
</evidence>
<feature type="compositionally biased region" description="Basic and acidic residues" evidence="1">
    <location>
        <begin position="51"/>
        <end position="65"/>
    </location>
</feature>
<dbReference type="EMBL" id="JACAZF010000017">
    <property type="protein sequence ID" value="KAF7289227.1"/>
    <property type="molecule type" value="Genomic_DNA"/>
</dbReference>
<sequence>MMRSALLRSSAPAAKRYASSSTSAAAKSSTSASHTTDTYTKEVDSTPATDPKVHRVDPSSERVQKPYEAPSNPYSQTGVEAGVKNAQGKPETKKQQ</sequence>
<proteinExistence type="predicted"/>
<dbReference type="GeneID" id="59352773"/>
<feature type="region of interest" description="Disordered" evidence="1">
    <location>
        <begin position="1"/>
        <end position="96"/>
    </location>
</feature>